<dbReference type="KEGG" id="vg:54992567"/>
<accession>A0A2U8UU99</accession>
<dbReference type="Proteomes" id="UP000247284">
    <property type="component" value="Segment"/>
</dbReference>
<gene>
    <name evidence="1" type="primary">100</name>
    <name evidence="1" type="ORF">PBI_HENDRIX_100</name>
</gene>
<protein>
    <submittedName>
        <fullName evidence="1">Uncharacterized protein</fullName>
    </submittedName>
</protein>
<reference evidence="2" key="1">
    <citation type="submission" date="2018-04" db="EMBL/GenBank/DDBJ databases">
        <authorList>
            <person name="Go L.Y."/>
            <person name="Mitchell J.A."/>
        </authorList>
    </citation>
    <scope>NUCLEOTIDE SEQUENCE [LARGE SCALE GENOMIC DNA]</scope>
</reference>
<dbReference type="GeneID" id="54992567"/>
<dbReference type="RefSeq" id="YP_009802038.1">
    <property type="nucleotide sequence ID" value="NC_047977.1"/>
</dbReference>
<sequence>MALHPNPATPALNVLEARREEIGQGWELVGEAVQTAKAIVTDGCHKIYLAMSEEEIDWFRECGYGNDNDASKLVLLTDENRGEAVSILRSWFDSSCGLEFVTAVEGSVKVHNDGFLGLIEQFHFAQDDDDNDDSEES</sequence>
<dbReference type="EMBL" id="MH183162">
    <property type="protein sequence ID" value="AWN07771.1"/>
    <property type="molecule type" value="Genomic_DNA"/>
</dbReference>
<keyword evidence="2" id="KW-1185">Reference proteome</keyword>
<evidence type="ECO:0000313" key="2">
    <source>
        <dbReference type="Proteomes" id="UP000247284"/>
    </source>
</evidence>
<proteinExistence type="predicted"/>
<evidence type="ECO:0000313" key="1">
    <source>
        <dbReference type="EMBL" id="AWN07771.1"/>
    </source>
</evidence>
<organism evidence="1 2">
    <name type="scientific">Microbacterium phage Hendrix</name>
    <dbReference type="NCBI Taxonomy" id="2182341"/>
    <lineage>
        <taxon>Viruses</taxon>
        <taxon>Duplodnaviria</taxon>
        <taxon>Heunggongvirae</taxon>
        <taxon>Uroviricota</taxon>
        <taxon>Caudoviricetes</taxon>
        <taxon>Rogerhendrixvirus</taxon>
        <taxon>Rogerhendrixvirus hendrix</taxon>
    </lineage>
</organism>
<name>A0A2U8UU99_9CAUD</name>